<dbReference type="SMART" id="SM00464">
    <property type="entry name" value="LON"/>
    <property type="match status" value="1"/>
</dbReference>
<dbReference type="EMBL" id="JADGKB010000025">
    <property type="protein sequence ID" value="KAJ3258642.1"/>
    <property type="molecule type" value="Genomic_DNA"/>
</dbReference>
<dbReference type="PROSITE" id="PS51787">
    <property type="entry name" value="LON_N"/>
    <property type="match status" value="1"/>
</dbReference>
<keyword evidence="3" id="KW-0862">Zinc</keyword>
<dbReference type="InterPro" id="IPR001841">
    <property type="entry name" value="Znf_RING"/>
</dbReference>
<dbReference type="SUPFAM" id="SSF57850">
    <property type="entry name" value="RING/U-box"/>
    <property type="match status" value="1"/>
</dbReference>
<evidence type="ECO:0000313" key="7">
    <source>
        <dbReference type="EMBL" id="KAJ3258642.1"/>
    </source>
</evidence>
<keyword evidence="2 4" id="KW-0863">Zinc-finger</keyword>
<dbReference type="PANTHER" id="PTHR23327:SF42">
    <property type="entry name" value="LON PEPTIDASE N-TERMINAL DOMAIN AND RING FINGER PROTEIN C14F5.10C"/>
    <property type="match status" value="1"/>
</dbReference>
<dbReference type="InterPro" id="IPR015947">
    <property type="entry name" value="PUA-like_sf"/>
</dbReference>
<accession>A0AAD5Y936</accession>
<dbReference type="InterPro" id="IPR003111">
    <property type="entry name" value="Lon_prtase_N"/>
</dbReference>
<dbReference type="InterPro" id="IPR018957">
    <property type="entry name" value="Znf_C3HC4_RING-type"/>
</dbReference>
<dbReference type="Gene3D" id="2.30.130.40">
    <property type="entry name" value="LON domain-like"/>
    <property type="match status" value="1"/>
</dbReference>
<keyword evidence="1" id="KW-0479">Metal-binding</keyword>
<feature type="domain" description="RING-type" evidence="5">
    <location>
        <begin position="161"/>
        <end position="199"/>
    </location>
</feature>
<evidence type="ECO:0000256" key="2">
    <source>
        <dbReference type="ARBA" id="ARBA00022771"/>
    </source>
</evidence>
<name>A0AAD5Y936_9FUNG</name>
<protein>
    <submittedName>
        <fullName evidence="7">Uncharacterized protein</fullName>
    </submittedName>
</protein>
<keyword evidence="8" id="KW-1185">Reference proteome</keyword>
<dbReference type="AlphaFoldDB" id="A0AAD5Y936"/>
<evidence type="ECO:0000256" key="4">
    <source>
        <dbReference type="PROSITE-ProRule" id="PRU00175"/>
    </source>
</evidence>
<dbReference type="PANTHER" id="PTHR23327">
    <property type="entry name" value="RING FINGER PROTEIN 127"/>
    <property type="match status" value="1"/>
</dbReference>
<reference evidence="7" key="1">
    <citation type="submission" date="2020-05" db="EMBL/GenBank/DDBJ databases">
        <title>Phylogenomic resolution of chytrid fungi.</title>
        <authorList>
            <person name="Stajich J.E."/>
            <person name="Amses K."/>
            <person name="Simmons R."/>
            <person name="Seto K."/>
            <person name="Myers J."/>
            <person name="Bonds A."/>
            <person name="Quandt C.A."/>
            <person name="Barry K."/>
            <person name="Liu P."/>
            <person name="Grigoriev I."/>
            <person name="Longcore J.E."/>
            <person name="James T.Y."/>
        </authorList>
    </citation>
    <scope>NUCLEOTIDE SEQUENCE</scope>
    <source>
        <strain evidence="7">PLAUS21</strain>
    </source>
</reference>
<proteinExistence type="predicted"/>
<evidence type="ECO:0000313" key="8">
    <source>
        <dbReference type="Proteomes" id="UP001210925"/>
    </source>
</evidence>
<feature type="domain" description="Lon N-terminal" evidence="6">
    <location>
        <begin position="238"/>
        <end position="445"/>
    </location>
</feature>
<dbReference type="Gene3D" id="1.20.58.1480">
    <property type="match status" value="1"/>
</dbReference>
<dbReference type="SMART" id="SM00184">
    <property type="entry name" value="RING"/>
    <property type="match status" value="1"/>
</dbReference>
<gene>
    <name evidence="7" type="ORF">HK103_003431</name>
</gene>
<sequence>MTQLLTRLFPQQQQALELLKQGETELNMYRNVSGECGSNNEILSGLLDKYFNPAVQMAPNLQLPLILRSKVLAEMGCFKDARADSQKAHSLNQCNKRGIVSEKLVGWMEQMKMKDRCKVQEFKQQINSALACITNSNASICSLANQLPSTINQVTLEDFNCSICLDTMMEPITVPCGHTCCRACLVDAMDHSSVCALCRTTLPPMGHVLTRSMDIPISNLLIKLFNKPIMPTKIQIPQQWVPLYECPLMFPNSTASFHISEARHRVMIKRCIETNRRFGCILPPHAGVNVNHGTIVQITKFEPLLSCDIISTVDGNLPRYVVEVQGVARFRIDRVEFTDAGYHKALVTRIEDIDYDTVPNWEPSCLENMVGQARQFVTQLLNSIPTTARLHFERKFGKMPASPYEFSFWLAEFLPLNPYILYQLLPLNTVCARMQLLCKWLQEACNQQCPPCNQPNPSNLPACNPNM</sequence>
<dbReference type="SUPFAM" id="SSF88697">
    <property type="entry name" value="PUA domain-like"/>
    <property type="match status" value="1"/>
</dbReference>
<evidence type="ECO:0000256" key="1">
    <source>
        <dbReference type="ARBA" id="ARBA00022723"/>
    </source>
</evidence>
<dbReference type="Proteomes" id="UP001210925">
    <property type="component" value="Unassembled WGS sequence"/>
</dbReference>
<evidence type="ECO:0000256" key="3">
    <source>
        <dbReference type="ARBA" id="ARBA00022833"/>
    </source>
</evidence>
<dbReference type="GO" id="GO:0061630">
    <property type="term" value="F:ubiquitin protein ligase activity"/>
    <property type="evidence" value="ECO:0007669"/>
    <property type="project" value="TreeGrafter"/>
</dbReference>
<dbReference type="Pfam" id="PF02190">
    <property type="entry name" value="LON_substr_bdg"/>
    <property type="match status" value="1"/>
</dbReference>
<dbReference type="Pfam" id="PF00097">
    <property type="entry name" value="zf-C3HC4"/>
    <property type="match status" value="1"/>
</dbReference>
<comment type="caution">
    <text evidence="7">The sequence shown here is derived from an EMBL/GenBank/DDBJ whole genome shotgun (WGS) entry which is preliminary data.</text>
</comment>
<dbReference type="InterPro" id="IPR013083">
    <property type="entry name" value="Znf_RING/FYVE/PHD"/>
</dbReference>
<evidence type="ECO:0000259" key="5">
    <source>
        <dbReference type="PROSITE" id="PS50089"/>
    </source>
</evidence>
<evidence type="ECO:0000259" key="6">
    <source>
        <dbReference type="PROSITE" id="PS51787"/>
    </source>
</evidence>
<organism evidence="7 8">
    <name type="scientific">Boothiomyces macroporosus</name>
    <dbReference type="NCBI Taxonomy" id="261099"/>
    <lineage>
        <taxon>Eukaryota</taxon>
        <taxon>Fungi</taxon>
        <taxon>Fungi incertae sedis</taxon>
        <taxon>Chytridiomycota</taxon>
        <taxon>Chytridiomycota incertae sedis</taxon>
        <taxon>Chytridiomycetes</taxon>
        <taxon>Rhizophydiales</taxon>
        <taxon>Terramycetaceae</taxon>
        <taxon>Boothiomyces</taxon>
    </lineage>
</organism>
<dbReference type="PROSITE" id="PS50089">
    <property type="entry name" value="ZF_RING_2"/>
    <property type="match status" value="1"/>
</dbReference>
<dbReference type="Gene3D" id="3.30.40.10">
    <property type="entry name" value="Zinc/RING finger domain, C3HC4 (zinc finger)"/>
    <property type="match status" value="1"/>
</dbReference>
<dbReference type="InterPro" id="IPR046336">
    <property type="entry name" value="Lon_prtase_N_sf"/>
</dbReference>
<dbReference type="GO" id="GO:0008270">
    <property type="term" value="F:zinc ion binding"/>
    <property type="evidence" value="ECO:0007669"/>
    <property type="project" value="UniProtKB-KW"/>
</dbReference>